<gene>
    <name evidence="1" type="ORF">FocTR4_00016114</name>
</gene>
<reference evidence="1 2" key="1">
    <citation type="submission" date="2019-07" db="EMBL/GenBank/DDBJ databases">
        <title>The First High-Quality Draft Genome Sequence of the Causal Agent of the Current Panama Disease Epidemic.</title>
        <authorList>
            <person name="Warmington R.J."/>
            <person name="Kay W."/>
            <person name="Jeffries A."/>
            <person name="Bebber D."/>
            <person name="Moore K."/>
            <person name="Studholme D.J."/>
        </authorList>
    </citation>
    <scope>NUCLEOTIDE SEQUENCE [LARGE SCALE GENOMIC DNA]</scope>
    <source>
        <strain evidence="1 2">TR4</strain>
    </source>
</reference>
<name>A0A5C6SB87_FUSOC</name>
<sequence>MAEPPTVPPGRKESCGYYTGLPDCPTLVGRSTTVYDNEVYEKLLDPVEKHAVVPLWNDSAGPLRRKILEAVKGVDWNAIDILRCGSTSLGHYQTESDRSTAKLKPRIPTHKEESFGRHNIQLSEFQETKIASSQFPTPEGTKGLYLRVRNTETVVALTCRHVIFGHEEENVDSCRDTNNTRSVLQPGHRTYQDTKENLHEAISWINPSL</sequence>
<protein>
    <submittedName>
        <fullName evidence="1">Uncharacterized protein</fullName>
    </submittedName>
</protein>
<comment type="caution">
    <text evidence="1">The sequence shown here is derived from an EMBL/GenBank/DDBJ whole genome shotgun (WGS) entry which is preliminary data.</text>
</comment>
<dbReference type="Proteomes" id="UP000321331">
    <property type="component" value="Unassembled WGS sequence"/>
</dbReference>
<dbReference type="EMBL" id="VMNF01000015">
    <property type="protein sequence ID" value="TXB95679.1"/>
    <property type="molecule type" value="Genomic_DNA"/>
</dbReference>
<evidence type="ECO:0000313" key="1">
    <source>
        <dbReference type="EMBL" id="TXB95679.1"/>
    </source>
</evidence>
<proteinExistence type="predicted"/>
<dbReference type="AlphaFoldDB" id="A0A5C6SB87"/>
<organism evidence="1 2">
    <name type="scientific">Fusarium oxysporum f. sp. cubense</name>
    <dbReference type="NCBI Taxonomy" id="61366"/>
    <lineage>
        <taxon>Eukaryota</taxon>
        <taxon>Fungi</taxon>
        <taxon>Dikarya</taxon>
        <taxon>Ascomycota</taxon>
        <taxon>Pezizomycotina</taxon>
        <taxon>Sordariomycetes</taxon>
        <taxon>Hypocreomycetidae</taxon>
        <taxon>Hypocreales</taxon>
        <taxon>Nectriaceae</taxon>
        <taxon>Fusarium</taxon>
        <taxon>Fusarium oxysporum species complex</taxon>
    </lineage>
</organism>
<accession>A0A5C6SB87</accession>
<evidence type="ECO:0000313" key="2">
    <source>
        <dbReference type="Proteomes" id="UP000321331"/>
    </source>
</evidence>